<dbReference type="AlphaFoldDB" id="N1U1E2"/>
<feature type="non-terminal residue" evidence="1">
    <location>
        <position position="54"/>
    </location>
</feature>
<sequence length="54" mass="6549">MFEKFQLTGVLINEVIKNLSWRLSKWQYFPFRDAEETQCFASIHNVTHKYLDPK</sequence>
<evidence type="ECO:0000313" key="2">
    <source>
        <dbReference type="Proteomes" id="UP000012249"/>
    </source>
</evidence>
<dbReference type="EMBL" id="AHMI02000276">
    <property type="protein sequence ID" value="EMY12837.1"/>
    <property type="molecule type" value="Genomic_DNA"/>
</dbReference>
<proteinExistence type="predicted"/>
<gene>
    <name evidence="1" type="ORF">LEP1GSC043_2664</name>
</gene>
<evidence type="ECO:0000313" key="1">
    <source>
        <dbReference type="EMBL" id="EMY12837.1"/>
    </source>
</evidence>
<protein>
    <submittedName>
        <fullName evidence="1">Uncharacterized protein</fullName>
    </submittedName>
</protein>
<dbReference type="Proteomes" id="UP000012249">
    <property type="component" value="Unassembled WGS sequence"/>
</dbReference>
<organism evidence="1 2">
    <name type="scientific">Leptospira weilii str. Ecochallenge</name>
    <dbReference type="NCBI Taxonomy" id="1049986"/>
    <lineage>
        <taxon>Bacteria</taxon>
        <taxon>Pseudomonadati</taxon>
        <taxon>Spirochaetota</taxon>
        <taxon>Spirochaetia</taxon>
        <taxon>Leptospirales</taxon>
        <taxon>Leptospiraceae</taxon>
        <taxon>Leptospira</taxon>
    </lineage>
</organism>
<name>N1U1E2_9LEPT</name>
<accession>N1U1E2</accession>
<reference evidence="1 2" key="1">
    <citation type="submission" date="2013-02" db="EMBL/GenBank/DDBJ databases">
        <authorList>
            <person name="Harkins D.M."/>
            <person name="Durkin A.S."/>
            <person name="Brinkac L.M."/>
            <person name="Haft D.H."/>
            <person name="Selengut J.D."/>
            <person name="Sanka R."/>
            <person name="DePew J."/>
            <person name="Purushe J."/>
            <person name="Haake D.A."/>
            <person name="Matsunaga J."/>
            <person name="Vinetz J.M."/>
            <person name="Sutton G.G."/>
            <person name="Nierman W.C."/>
            <person name="Fouts D.E."/>
        </authorList>
    </citation>
    <scope>NUCLEOTIDE SEQUENCE [LARGE SCALE GENOMIC DNA]</scope>
    <source>
        <strain evidence="1 2">Ecochallenge</strain>
    </source>
</reference>
<comment type="caution">
    <text evidence="1">The sequence shown here is derived from an EMBL/GenBank/DDBJ whole genome shotgun (WGS) entry which is preliminary data.</text>
</comment>